<dbReference type="InterPro" id="IPR043894">
    <property type="entry name" value="MupG_C"/>
</dbReference>
<dbReference type="Pfam" id="PF19200">
    <property type="entry name" value="MupG_N"/>
    <property type="match status" value="1"/>
</dbReference>
<dbReference type="RefSeq" id="WP_021726865.1">
    <property type="nucleotide sequence ID" value="NZ_AWEZ01000062.1"/>
</dbReference>
<dbReference type="Gene3D" id="2.40.100.10">
    <property type="entry name" value="Cyclophilin-like"/>
    <property type="match status" value="1"/>
</dbReference>
<dbReference type="EMBL" id="AWEZ01000062">
    <property type="protein sequence ID" value="ERL06797.1"/>
    <property type="molecule type" value="Genomic_DNA"/>
</dbReference>
<dbReference type="eggNOG" id="COG3589">
    <property type="taxonomic scope" value="Bacteria"/>
</dbReference>
<sequence length="361" mass="39663">MHTGVSLYLSNGYEHNARLVEKARRAGVRRAFTSLHIPEERIPDYQREAAHLVRLCREAGIELVADVSPRTLGLLGCSSIDDVAQLGLTYLRLDFGFGAPRVAELSRRFHVVFNASTISDADIAAWRAAGVDLARVAACHNYYPKRWSGLSLRRVASVNDRLKALGVEVMGFVPGDAGLRGPLHEGLPTVEGHRGDTGIGLVRDMLELFDARCDVVLVGDSDVSDIVWRRMGELNQGYVTLHAMLDEAFSYLYGRPQHDRPDSSEFLIRSPESRGWDMPVSAAGSRARTFSCEAGAVVVGNEAYGRYAGEVGIARQPLELDGRDTLAGWVCAEDRPLLPFVTCGRGFVLERPWGPASGWRD</sequence>
<dbReference type="PANTHER" id="PTHR38435">
    <property type="match status" value="1"/>
</dbReference>
<keyword evidence="4" id="KW-1185">Reference proteome</keyword>
<feature type="domain" description="6-phospho-N-acetylmuramidase C-terminal" evidence="1">
    <location>
        <begin position="250"/>
        <end position="349"/>
    </location>
</feature>
<name>U2UUL8_9ACTN</name>
<dbReference type="InterPro" id="IPR029000">
    <property type="entry name" value="Cyclophilin-like_dom_sf"/>
</dbReference>
<evidence type="ECO:0000259" key="2">
    <source>
        <dbReference type="Pfam" id="PF19200"/>
    </source>
</evidence>
<gene>
    <name evidence="3" type="ORF">HMPREF1316_0552</name>
</gene>
<dbReference type="SUPFAM" id="SSF51445">
    <property type="entry name" value="(Trans)glycosidases"/>
    <property type="match status" value="1"/>
</dbReference>
<dbReference type="InterPro" id="IPR017853">
    <property type="entry name" value="GH"/>
</dbReference>
<dbReference type="InterPro" id="IPR013785">
    <property type="entry name" value="Aldolase_TIM"/>
</dbReference>
<dbReference type="PANTHER" id="PTHR38435:SF2">
    <property type="entry name" value="DUF871 DOMAIN-CONTAINING PROTEIN"/>
    <property type="match status" value="1"/>
</dbReference>
<evidence type="ECO:0000313" key="3">
    <source>
        <dbReference type="EMBL" id="ERL06797.1"/>
    </source>
</evidence>
<protein>
    <submittedName>
        <fullName evidence="3">PF05913 family protein</fullName>
    </submittedName>
</protein>
<dbReference type="Gene3D" id="3.20.20.70">
    <property type="entry name" value="Aldolase class I"/>
    <property type="match status" value="1"/>
</dbReference>
<proteinExistence type="predicted"/>
<dbReference type="SUPFAM" id="SSF50891">
    <property type="entry name" value="Cyclophilin-like"/>
    <property type="match status" value="1"/>
</dbReference>
<dbReference type="STRING" id="1125712.HMPREF1316_0552"/>
<evidence type="ECO:0000259" key="1">
    <source>
        <dbReference type="Pfam" id="PF05913"/>
    </source>
</evidence>
<reference evidence="3 4" key="1">
    <citation type="submission" date="2013-08" db="EMBL/GenBank/DDBJ databases">
        <authorList>
            <person name="Durkin A.S."/>
            <person name="Haft D.R."/>
            <person name="McCorrison J."/>
            <person name="Torralba M."/>
            <person name="Gillis M."/>
            <person name="Haft D.H."/>
            <person name="Methe B."/>
            <person name="Sutton G."/>
            <person name="Nelson K.E."/>
        </authorList>
    </citation>
    <scope>NUCLEOTIDE SEQUENCE [LARGE SCALE GENOMIC DNA]</scope>
    <source>
        <strain evidence="3 4">F0195</strain>
    </source>
</reference>
<dbReference type="InterPro" id="IPR043797">
    <property type="entry name" value="MupG_N"/>
</dbReference>
<dbReference type="OrthoDB" id="5809921at2"/>
<dbReference type="Pfam" id="PF05913">
    <property type="entry name" value="MupG_C"/>
    <property type="match status" value="1"/>
</dbReference>
<accession>U2UUL8</accession>
<dbReference type="InterPro" id="IPR008589">
    <property type="entry name" value="MupG"/>
</dbReference>
<comment type="caution">
    <text evidence="3">The sequence shown here is derived from an EMBL/GenBank/DDBJ whole genome shotgun (WGS) entry which is preliminary data.</text>
</comment>
<evidence type="ECO:0000313" key="4">
    <source>
        <dbReference type="Proteomes" id="UP000016638"/>
    </source>
</evidence>
<dbReference type="PATRIC" id="fig|1125712.3.peg.1972"/>
<dbReference type="AlphaFoldDB" id="U2UUL8"/>
<dbReference type="Proteomes" id="UP000016638">
    <property type="component" value="Unassembled WGS sequence"/>
</dbReference>
<organism evidence="3 4">
    <name type="scientific">Olsenella profusa F0195</name>
    <dbReference type="NCBI Taxonomy" id="1125712"/>
    <lineage>
        <taxon>Bacteria</taxon>
        <taxon>Bacillati</taxon>
        <taxon>Actinomycetota</taxon>
        <taxon>Coriobacteriia</taxon>
        <taxon>Coriobacteriales</taxon>
        <taxon>Atopobiaceae</taxon>
        <taxon>Olsenella</taxon>
    </lineage>
</organism>
<feature type="domain" description="6-phospho-N-acetylmuramidase N-terminal" evidence="2">
    <location>
        <begin position="3"/>
        <end position="230"/>
    </location>
</feature>